<reference evidence="3" key="1">
    <citation type="submission" date="2016-10" db="EMBL/GenBank/DDBJ databases">
        <authorList>
            <person name="Varghese N."/>
            <person name="Submissions S."/>
        </authorList>
    </citation>
    <scope>NUCLEOTIDE SEQUENCE [LARGE SCALE GENOMIC DNA]</scope>
    <source>
        <strain evidence="3">DSM 22951</strain>
    </source>
</reference>
<dbReference type="Proteomes" id="UP000250028">
    <property type="component" value="Unassembled WGS sequence"/>
</dbReference>
<dbReference type="EMBL" id="UESZ01000002">
    <property type="protein sequence ID" value="SSA59028.1"/>
    <property type="molecule type" value="Genomic_DNA"/>
</dbReference>
<name>A0A2Y9BMS2_9MICO</name>
<dbReference type="RefSeq" id="WP_146202648.1">
    <property type="nucleotide sequence ID" value="NZ_QGDN01000002.1"/>
</dbReference>
<dbReference type="AlphaFoldDB" id="A0A2Y9BMS2"/>
<proteinExistence type="predicted"/>
<evidence type="ECO:0000256" key="1">
    <source>
        <dbReference type="SAM" id="MobiDB-lite"/>
    </source>
</evidence>
<protein>
    <submittedName>
        <fullName evidence="2">Uncharacterized protein</fullName>
    </submittedName>
</protein>
<evidence type="ECO:0000313" key="3">
    <source>
        <dbReference type="Proteomes" id="UP000250028"/>
    </source>
</evidence>
<organism evidence="2 3">
    <name type="scientific">Branchiibius hedensis</name>
    <dbReference type="NCBI Taxonomy" id="672460"/>
    <lineage>
        <taxon>Bacteria</taxon>
        <taxon>Bacillati</taxon>
        <taxon>Actinomycetota</taxon>
        <taxon>Actinomycetes</taxon>
        <taxon>Micrococcales</taxon>
        <taxon>Dermacoccaceae</taxon>
        <taxon>Branchiibius</taxon>
    </lineage>
</organism>
<sequence length="98" mass="10506">MTEITQHSLNYPDVLDAPPHVALRMGVEGQDPAANQARLATAERIVEQAHAASDQAYASAHWMDEPDIPEPRIRAGVGGPRRRHGQGGPRPQGGGRSP</sequence>
<gene>
    <name evidence="2" type="ORF">SAMN04489750_3833</name>
</gene>
<keyword evidence="3" id="KW-1185">Reference proteome</keyword>
<accession>A0A2Y9BMS2</accession>
<feature type="compositionally biased region" description="Gly residues" evidence="1">
    <location>
        <begin position="86"/>
        <end position="98"/>
    </location>
</feature>
<evidence type="ECO:0000313" key="2">
    <source>
        <dbReference type="EMBL" id="SSA59028.1"/>
    </source>
</evidence>
<feature type="region of interest" description="Disordered" evidence="1">
    <location>
        <begin position="55"/>
        <end position="98"/>
    </location>
</feature>